<reference evidence="2 3" key="1">
    <citation type="submission" date="2017-10" db="EMBL/GenBank/DDBJ databases">
        <title>Bacillus sp. nov., a halophilic bacterium isolated from a Yangshapao Lake.</title>
        <authorList>
            <person name="Wang H."/>
        </authorList>
    </citation>
    <scope>NUCLEOTIDE SEQUENCE [LARGE SCALE GENOMIC DNA]</scope>
    <source>
        <strain evidence="2 3">YSP-3</strain>
    </source>
</reference>
<dbReference type="AlphaFoldDB" id="A0A2W0HHT3"/>
<evidence type="ECO:0000313" key="2">
    <source>
        <dbReference type="EMBL" id="PYZ96359.1"/>
    </source>
</evidence>
<dbReference type="InterPro" id="IPR025426">
    <property type="entry name" value="DUF4305"/>
</dbReference>
<evidence type="ECO:0000313" key="3">
    <source>
        <dbReference type="Proteomes" id="UP000248066"/>
    </source>
</evidence>
<dbReference type="Pfam" id="PF14146">
    <property type="entry name" value="DUF4305"/>
    <property type="match status" value="1"/>
</dbReference>
<keyword evidence="1" id="KW-0812">Transmembrane</keyword>
<name>A0A2W0HHT3_9BACI</name>
<feature type="transmembrane region" description="Helical" evidence="1">
    <location>
        <begin position="33"/>
        <end position="56"/>
    </location>
</feature>
<protein>
    <recommendedName>
        <fullName evidence="4">DUF4305 domain-containing protein</fullName>
    </recommendedName>
</protein>
<dbReference type="OrthoDB" id="2355666at2"/>
<dbReference type="EMBL" id="PDOF01000002">
    <property type="protein sequence ID" value="PYZ96359.1"/>
    <property type="molecule type" value="Genomic_DNA"/>
</dbReference>
<sequence>MRGSPMFWALLYFGLATMFLVLATQTNARSDGWDFLTILLMAVAAIDYVIAFRFLGVARKAKKDKK</sequence>
<keyword evidence="3" id="KW-1185">Reference proteome</keyword>
<accession>A0A2W0HHT3</accession>
<proteinExistence type="predicted"/>
<organism evidence="2 3">
    <name type="scientific">Alteribacter lacisalsi</name>
    <dbReference type="NCBI Taxonomy" id="2045244"/>
    <lineage>
        <taxon>Bacteria</taxon>
        <taxon>Bacillati</taxon>
        <taxon>Bacillota</taxon>
        <taxon>Bacilli</taxon>
        <taxon>Bacillales</taxon>
        <taxon>Bacillaceae</taxon>
        <taxon>Alteribacter</taxon>
    </lineage>
</organism>
<evidence type="ECO:0000256" key="1">
    <source>
        <dbReference type="SAM" id="Phobius"/>
    </source>
</evidence>
<dbReference type="RefSeq" id="WP_110519968.1">
    <property type="nucleotide sequence ID" value="NZ_PDOF01000002.1"/>
</dbReference>
<evidence type="ECO:0008006" key="4">
    <source>
        <dbReference type="Google" id="ProtNLM"/>
    </source>
</evidence>
<keyword evidence="1" id="KW-0472">Membrane</keyword>
<keyword evidence="1" id="KW-1133">Transmembrane helix</keyword>
<comment type="caution">
    <text evidence="2">The sequence shown here is derived from an EMBL/GenBank/DDBJ whole genome shotgun (WGS) entry which is preliminary data.</text>
</comment>
<dbReference type="Proteomes" id="UP000248066">
    <property type="component" value="Unassembled WGS sequence"/>
</dbReference>
<gene>
    <name evidence="2" type="ORF">CR205_11565</name>
</gene>